<evidence type="ECO:0000256" key="7">
    <source>
        <dbReference type="SAM" id="Phobius"/>
    </source>
</evidence>
<evidence type="ECO:0000256" key="3">
    <source>
        <dbReference type="ARBA" id="ARBA00022475"/>
    </source>
</evidence>
<dbReference type="PANTHER" id="PTHR43663:SF1">
    <property type="entry name" value="CHROMATE TRANSPORTER"/>
    <property type="match status" value="1"/>
</dbReference>
<dbReference type="InterPro" id="IPR052518">
    <property type="entry name" value="CHR_Transporter"/>
</dbReference>
<comment type="caution">
    <text evidence="8">The sequence shown here is derived from an EMBL/GenBank/DDBJ whole genome shotgun (WGS) entry which is preliminary data.</text>
</comment>
<feature type="transmembrane region" description="Helical" evidence="7">
    <location>
        <begin position="150"/>
        <end position="169"/>
    </location>
</feature>
<evidence type="ECO:0000313" key="8">
    <source>
        <dbReference type="EMBL" id="HIT98955.1"/>
    </source>
</evidence>
<organism evidence="8 9">
    <name type="scientific">Candidatus Allocopromorpha excrementavium</name>
    <dbReference type="NCBI Taxonomy" id="2840741"/>
    <lineage>
        <taxon>Bacteria</taxon>
        <taxon>Bacillati</taxon>
        <taxon>Bacillota</taxon>
        <taxon>Clostridia</taxon>
        <taxon>Eubacteriales</taxon>
        <taxon>Eubacteriaceae</taxon>
        <taxon>Eubacteriaceae incertae sedis</taxon>
        <taxon>Candidatus Allocopromorpha</taxon>
    </lineage>
</organism>
<dbReference type="PANTHER" id="PTHR43663">
    <property type="entry name" value="CHROMATE TRANSPORT PROTEIN-RELATED"/>
    <property type="match status" value="1"/>
</dbReference>
<evidence type="ECO:0000256" key="5">
    <source>
        <dbReference type="ARBA" id="ARBA00022989"/>
    </source>
</evidence>
<sequence>MIYLHLFLMFFRIGVFNFGGGLAMLPLIFQSVQDFGIMSSEEFSDLVALSQVTPGPIAVNAATYVGFNYAGIAGAAVATLGVALPSFVLMLIVAKFIEKYNSSRTLQGVFYGIRPVTVGLIASAVIFVSEGVLVNGHIISAEIFTKGLEYINLTPSVLFIVSLVLALALKIKPIQLMIIMGIAGALLCG</sequence>
<dbReference type="EMBL" id="DVLX01000022">
    <property type="protein sequence ID" value="HIT98955.1"/>
    <property type="molecule type" value="Genomic_DNA"/>
</dbReference>
<dbReference type="AlphaFoldDB" id="A0A9D1HCN5"/>
<dbReference type="Proteomes" id="UP000824159">
    <property type="component" value="Unassembled WGS sequence"/>
</dbReference>
<dbReference type="GO" id="GO:0015109">
    <property type="term" value="F:chromate transmembrane transporter activity"/>
    <property type="evidence" value="ECO:0007669"/>
    <property type="project" value="InterPro"/>
</dbReference>
<comment type="subcellular location">
    <subcellularLocation>
        <location evidence="1">Cell membrane</location>
        <topology evidence="1">Multi-pass membrane protein</topology>
    </subcellularLocation>
</comment>
<dbReference type="InterPro" id="IPR003370">
    <property type="entry name" value="Chromate_transpt"/>
</dbReference>
<comment type="similarity">
    <text evidence="2">Belongs to the chromate ion transporter (CHR) (TC 2.A.51) family.</text>
</comment>
<name>A0A9D1HCN5_9FIRM</name>
<feature type="transmembrane region" description="Helical" evidence="7">
    <location>
        <begin position="7"/>
        <end position="29"/>
    </location>
</feature>
<evidence type="ECO:0000256" key="4">
    <source>
        <dbReference type="ARBA" id="ARBA00022692"/>
    </source>
</evidence>
<gene>
    <name evidence="8" type="ORF">IAD12_01695</name>
</gene>
<keyword evidence="4 7" id="KW-0812">Transmembrane</keyword>
<keyword evidence="6 7" id="KW-0472">Membrane</keyword>
<dbReference type="GO" id="GO:0005886">
    <property type="term" value="C:plasma membrane"/>
    <property type="evidence" value="ECO:0007669"/>
    <property type="project" value="UniProtKB-SubCell"/>
</dbReference>
<feature type="transmembrane region" description="Helical" evidence="7">
    <location>
        <begin position="115"/>
        <end position="138"/>
    </location>
</feature>
<dbReference type="Pfam" id="PF02417">
    <property type="entry name" value="Chromate_transp"/>
    <property type="match status" value="1"/>
</dbReference>
<evidence type="ECO:0000256" key="6">
    <source>
        <dbReference type="ARBA" id="ARBA00023136"/>
    </source>
</evidence>
<feature type="transmembrane region" description="Helical" evidence="7">
    <location>
        <begin position="69"/>
        <end position="94"/>
    </location>
</feature>
<keyword evidence="3" id="KW-1003">Cell membrane</keyword>
<evidence type="ECO:0000313" key="9">
    <source>
        <dbReference type="Proteomes" id="UP000824159"/>
    </source>
</evidence>
<protein>
    <submittedName>
        <fullName evidence="8">Chromate transporter</fullName>
    </submittedName>
</protein>
<evidence type="ECO:0000256" key="2">
    <source>
        <dbReference type="ARBA" id="ARBA00005262"/>
    </source>
</evidence>
<accession>A0A9D1HCN5</accession>
<keyword evidence="5 7" id="KW-1133">Transmembrane helix</keyword>
<evidence type="ECO:0000256" key="1">
    <source>
        <dbReference type="ARBA" id="ARBA00004651"/>
    </source>
</evidence>
<reference evidence="8" key="1">
    <citation type="submission" date="2020-10" db="EMBL/GenBank/DDBJ databases">
        <authorList>
            <person name="Gilroy R."/>
        </authorList>
    </citation>
    <scope>NUCLEOTIDE SEQUENCE</scope>
    <source>
        <strain evidence="8">CHK176-22527</strain>
    </source>
</reference>
<proteinExistence type="inferred from homology"/>
<reference evidence="8" key="2">
    <citation type="journal article" date="2021" name="PeerJ">
        <title>Extensive microbial diversity within the chicken gut microbiome revealed by metagenomics and culture.</title>
        <authorList>
            <person name="Gilroy R."/>
            <person name="Ravi A."/>
            <person name="Getino M."/>
            <person name="Pursley I."/>
            <person name="Horton D.L."/>
            <person name="Alikhan N.F."/>
            <person name="Baker D."/>
            <person name="Gharbi K."/>
            <person name="Hall N."/>
            <person name="Watson M."/>
            <person name="Adriaenssens E.M."/>
            <person name="Foster-Nyarko E."/>
            <person name="Jarju S."/>
            <person name="Secka A."/>
            <person name="Antonio M."/>
            <person name="Oren A."/>
            <person name="Chaudhuri R.R."/>
            <person name="La Ragione R."/>
            <person name="Hildebrand F."/>
            <person name="Pallen M.J."/>
        </authorList>
    </citation>
    <scope>NUCLEOTIDE SEQUENCE</scope>
    <source>
        <strain evidence="8">CHK176-22527</strain>
    </source>
</reference>